<dbReference type="Pfam" id="PF00550">
    <property type="entry name" value="PP-binding"/>
    <property type="match status" value="1"/>
</dbReference>
<comment type="caution">
    <text evidence="4">The sequence shown here is derived from an EMBL/GenBank/DDBJ whole genome shotgun (WGS) entry which is preliminary data.</text>
</comment>
<dbReference type="InterPro" id="IPR036736">
    <property type="entry name" value="ACP-like_sf"/>
</dbReference>
<gene>
    <name evidence="4" type="ORF">Sru01_12390</name>
</gene>
<dbReference type="AlphaFoldDB" id="A0A919UZG0"/>
<dbReference type="SUPFAM" id="SSF47336">
    <property type="entry name" value="ACP-like"/>
    <property type="match status" value="1"/>
</dbReference>
<dbReference type="InterPro" id="IPR006162">
    <property type="entry name" value="Ppantetheine_attach_site"/>
</dbReference>
<dbReference type="Gene3D" id="1.10.1200.10">
    <property type="entry name" value="ACP-like"/>
    <property type="match status" value="1"/>
</dbReference>
<sequence length="92" mass="9801">MTTGSSGTTAAGPELTAAVEKIWRDVLQVAEGEDDATFFELNGESISANRLTSRIEAEFGVRIEVGDLFEEDPDAAGLARMVADRLGDPSRV</sequence>
<feature type="domain" description="Carrier" evidence="3">
    <location>
        <begin position="10"/>
        <end position="86"/>
    </location>
</feature>
<dbReference type="PROSITE" id="PS00012">
    <property type="entry name" value="PHOSPHOPANTETHEINE"/>
    <property type="match status" value="1"/>
</dbReference>
<evidence type="ECO:0000313" key="5">
    <source>
        <dbReference type="Proteomes" id="UP000655287"/>
    </source>
</evidence>
<dbReference type="InterPro" id="IPR009081">
    <property type="entry name" value="PP-bd_ACP"/>
</dbReference>
<dbReference type="PROSITE" id="PS50075">
    <property type="entry name" value="CARRIER"/>
    <property type="match status" value="1"/>
</dbReference>
<evidence type="ECO:0000256" key="1">
    <source>
        <dbReference type="ARBA" id="ARBA00022450"/>
    </source>
</evidence>
<reference evidence="4" key="1">
    <citation type="submission" date="2021-01" db="EMBL/GenBank/DDBJ databases">
        <title>Whole genome shotgun sequence of Sphaerisporangium rufum NBRC 109079.</title>
        <authorList>
            <person name="Komaki H."/>
            <person name="Tamura T."/>
        </authorList>
    </citation>
    <scope>NUCLEOTIDE SEQUENCE</scope>
    <source>
        <strain evidence="4">NBRC 109079</strain>
    </source>
</reference>
<dbReference type="EMBL" id="BOOU01000014">
    <property type="protein sequence ID" value="GII76257.1"/>
    <property type="molecule type" value="Genomic_DNA"/>
</dbReference>
<evidence type="ECO:0000259" key="3">
    <source>
        <dbReference type="PROSITE" id="PS50075"/>
    </source>
</evidence>
<protein>
    <recommendedName>
        <fullName evidence="3">Carrier domain-containing protein</fullName>
    </recommendedName>
</protein>
<evidence type="ECO:0000256" key="2">
    <source>
        <dbReference type="ARBA" id="ARBA00022553"/>
    </source>
</evidence>
<evidence type="ECO:0000313" key="4">
    <source>
        <dbReference type="EMBL" id="GII76257.1"/>
    </source>
</evidence>
<keyword evidence="2" id="KW-0597">Phosphoprotein</keyword>
<keyword evidence="5" id="KW-1185">Reference proteome</keyword>
<dbReference type="Proteomes" id="UP000655287">
    <property type="component" value="Unassembled WGS sequence"/>
</dbReference>
<accession>A0A919UZG0</accession>
<name>A0A919UZG0_9ACTN</name>
<keyword evidence="1" id="KW-0596">Phosphopantetheine</keyword>
<proteinExistence type="predicted"/>
<organism evidence="4 5">
    <name type="scientific">Sphaerisporangium rufum</name>
    <dbReference type="NCBI Taxonomy" id="1381558"/>
    <lineage>
        <taxon>Bacteria</taxon>
        <taxon>Bacillati</taxon>
        <taxon>Actinomycetota</taxon>
        <taxon>Actinomycetes</taxon>
        <taxon>Streptosporangiales</taxon>
        <taxon>Streptosporangiaceae</taxon>
        <taxon>Sphaerisporangium</taxon>
    </lineage>
</organism>
<dbReference type="RefSeq" id="WP_203982891.1">
    <property type="nucleotide sequence ID" value="NZ_BOOU01000014.1"/>
</dbReference>